<dbReference type="InterPro" id="IPR052537">
    <property type="entry name" value="Extradiol_RC_dioxygenase"/>
</dbReference>
<name>A0A1G9C628_9STAP</name>
<reference evidence="3" key="1">
    <citation type="submission" date="2016-10" db="EMBL/GenBank/DDBJ databases">
        <authorList>
            <person name="Varghese N."/>
            <person name="Submissions S."/>
        </authorList>
    </citation>
    <scope>NUCLEOTIDE SEQUENCE [LARGE SCALE GENOMIC DNA]</scope>
    <source>
        <strain evidence="3">CGMCC 1.8911</strain>
    </source>
</reference>
<dbReference type="EMBL" id="FNFI01000009">
    <property type="protein sequence ID" value="SDK47137.1"/>
    <property type="molecule type" value="Genomic_DNA"/>
</dbReference>
<accession>A0A1G9C628</accession>
<dbReference type="PANTHER" id="PTHR36110:SF4">
    <property type="entry name" value="RING-CLEAVING DIOXYGENASE MHQA-RELATED"/>
    <property type="match status" value="1"/>
</dbReference>
<feature type="domain" description="VOC" evidence="1">
    <location>
        <begin position="156"/>
        <end position="274"/>
    </location>
</feature>
<sequence>MKTILGHHHISMLTKNAQENNKFYTQVLGMRRVKVTVNQDDPSMYHLFYGDKNGSVGTELSFFEMPMAGQTHRGTNAITRIGLLVPSTESLSFWKERFDSFGVNRGPVTEYAGRHALMFEDNDGLGLALQVADAKMAERFDSWEDSVIPEEHQIISIGTVEMTVRRMDKLESSLTEMFDYVKVSGDESVRLYRPAGSEFEGEILTKFKDDKREQPGRGSVHHLAVNVKNDEELAYWHEKVMEKGFRSTGIIDRHFFKSLYFRESNGIMFEIATDGPGLVGTTAGIEAGEKLDLPPYMEVDRAEIEAKLSPLDMLGKKDK</sequence>
<dbReference type="STRING" id="586411.SAMN05216187_10930"/>
<evidence type="ECO:0000313" key="2">
    <source>
        <dbReference type="EMBL" id="SDK47137.1"/>
    </source>
</evidence>
<dbReference type="SUPFAM" id="SSF54593">
    <property type="entry name" value="Glyoxalase/Bleomycin resistance protein/Dihydroxybiphenyl dioxygenase"/>
    <property type="match status" value="1"/>
</dbReference>
<dbReference type="Gene3D" id="3.10.180.10">
    <property type="entry name" value="2,3-Dihydroxybiphenyl 1,2-Dioxygenase, domain 1"/>
    <property type="match status" value="2"/>
</dbReference>
<dbReference type="InterPro" id="IPR037523">
    <property type="entry name" value="VOC_core"/>
</dbReference>
<protein>
    <submittedName>
        <fullName evidence="2">Glyoxalase family protein</fullName>
    </submittedName>
</protein>
<dbReference type="InterPro" id="IPR004360">
    <property type="entry name" value="Glyas_Fos-R_dOase_dom"/>
</dbReference>
<dbReference type="Pfam" id="PF00903">
    <property type="entry name" value="Glyoxalase"/>
    <property type="match status" value="2"/>
</dbReference>
<dbReference type="PROSITE" id="PS51819">
    <property type="entry name" value="VOC"/>
    <property type="match status" value="2"/>
</dbReference>
<dbReference type="PANTHER" id="PTHR36110">
    <property type="entry name" value="RING-CLEAVING DIOXYGENASE MHQE-RELATED"/>
    <property type="match status" value="1"/>
</dbReference>
<proteinExistence type="predicted"/>
<organism evidence="2 3">
    <name type="scientific">Jeotgalicoccus aerolatus</name>
    <dbReference type="NCBI Taxonomy" id="709510"/>
    <lineage>
        <taxon>Bacteria</taxon>
        <taxon>Bacillati</taxon>
        <taxon>Bacillota</taxon>
        <taxon>Bacilli</taxon>
        <taxon>Bacillales</taxon>
        <taxon>Staphylococcaceae</taxon>
        <taxon>Jeotgalicoccus</taxon>
    </lineage>
</organism>
<dbReference type="RefSeq" id="WP_092598629.1">
    <property type="nucleotide sequence ID" value="NZ_FNFI01000009.1"/>
</dbReference>
<gene>
    <name evidence="2" type="ORF">SAMN05216187_10930</name>
</gene>
<evidence type="ECO:0000313" key="3">
    <source>
        <dbReference type="Proteomes" id="UP000242700"/>
    </source>
</evidence>
<dbReference type="InterPro" id="IPR029068">
    <property type="entry name" value="Glyas_Bleomycin-R_OHBP_Dase"/>
</dbReference>
<dbReference type="AlphaFoldDB" id="A0A1G9C628"/>
<feature type="domain" description="VOC" evidence="1">
    <location>
        <begin position="6"/>
        <end position="132"/>
    </location>
</feature>
<dbReference type="Proteomes" id="UP000242700">
    <property type="component" value="Unassembled WGS sequence"/>
</dbReference>
<evidence type="ECO:0000259" key="1">
    <source>
        <dbReference type="PROSITE" id="PS51819"/>
    </source>
</evidence>
<dbReference type="OrthoDB" id="9785698at2"/>